<keyword evidence="2 5" id="KW-0812">Transmembrane</keyword>
<dbReference type="EMBL" id="JAPWTK010000160">
    <property type="protein sequence ID" value="KAJ8947450.1"/>
    <property type="molecule type" value="Genomic_DNA"/>
</dbReference>
<name>A0AAV8YAU2_9CUCU</name>
<keyword evidence="3 6" id="KW-1133">Transmembrane helix</keyword>
<gene>
    <name evidence="7" type="ORF">NQ318_009751</name>
</gene>
<feature type="transmembrane region" description="Helical" evidence="6">
    <location>
        <begin position="12"/>
        <end position="38"/>
    </location>
</feature>
<feature type="transmembrane region" description="Helical" evidence="6">
    <location>
        <begin position="203"/>
        <end position="224"/>
    </location>
</feature>
<keyword evidence="5" id="KW-0813">Transport</keyword>
<comment type="caution">
    <text evidence="7">The sequence shown here is derived from an EMBL/GenBank/DDBJ whole genome shotgun (WGS) entry which is preliminary data.</text>
</comment>
<accession>A0AAV8YAU2</accession>
<dbReference type="GO" id="GO:0015267">
    <property type="term" value="F:channel activity"/>
    <property type="evidence" value="ECO:0007669"/>
    <property type="project" value="InterPro"/>
</dbReference>
<feature type="transmembrane region" description="Helical" evidence="6">
    <location>
        <begin position="128"/>
        <end position="150"/>
    </location>
</feature>
<dbReference type="PANTHER" id="PTHR19139:SF270">
    <property type="entry name" value="ENTOMOGLYCEROPORIN 1-RELATED"/>
    <property type="match status" value="1"/>
</dbReference>
<evidence type="ECO:0000313" key="8">
    <source>
        <dbReference type="Proteomes" id="UP001162162"/>
    </source>
</evidence>
<keyword evidence="8" id="KW-1185">Reference proteome</keyword>
<dbReference type="Pfam" id="PF00230">
    <property type="entry name" value="MIP"/>
    <property type="match status" value="1"/>
</dbReference>
<dbReference type="InterPro" id="IPR034294">
    <property type="entry name" value="Aquaporin_transptr"/>
</dbReference>
<dbReference type="PRINTS" id="PR00783">
    <property type="entry name" value="MINTRINSICP"/>
</dbReference>
<keyword evidence="4 6" id="KW-0472">Membrane</keyword>
<dbReference type="AlphaFoldDB" id="A0AAV8YAU2"/>
<dbReference type="GO" id="GO:0005886">
    <property type="term" value="C:plasma membrane"/>
    <property type="evidence" value="ECO:0007669"/>
    <property type="project" value="TreeGrafter"/>
</dbReference>
<protein>
    <recommendedName>
        <fullName evidence="9">Aquaporin</fullName>
    </recommendedName>
</protein>
<dbReference type="SUPFAM" id="SSF81338">
    <property type="entry name" value="Aquaporin-like"/>
    <property type="match status" value="1"/>
</dbReference>
<feature type="transmembrane region" description="Helical" evidence="6">
    <location>
        <begin position="91"/>
        <end position="108"/>
    </location>
</feature>
<dbReference type="Proteomes" id="UP001162162">
    <property type="component" value="Unassembled WGS sequence"/>
</dbReference>
<evidence type="ECO:0000256" key="4">
    <source>
        <dbReference type="ARBA" id="ARBA00023136"/>
    </source>
</evidence>
<comment type="subcellular location">
    <subcellularLocation>
        <location evidence="1">Membrane</location>
        <topology evidence="1">Multi-pass membrane protein</topology>
    </subcellularLocation>
</comment>
<dbReference type="InterPro" id="IPR023271">
    <property type="entry name" value="Aquaporin-like"/>
</dbReference>
<evidence type="ECO:0000256" key="6">
    <source>
        <dbReference type="SAM" id="Phobius"/>
    </source>
</evidence>
<feature type="transmembrane region" description="Helical" evidence="6">
    <location>
        <begin position="58"/>
        <end position="82"/>
    </location>
</feature>
<evidence type="ECO:0000256" key="2">
    <source>
        <dbReference type="ARBA" id="ARBA00022692"/>
    </source>
</evidence>
<evidence type="ECO:0000256" key="3">
    <source>
        <dbReference type="ARBA" id="ARBA00022989"/>
    </source>
</evidence>
<dbReference type="Gene3D" id="1.20.1080.10">
    <property type="entry name" value="Glycerol uptake facilitator protein"/>
    <property type="match status" value="1"/>
</dbReference>
<evidence type="ECO:0000313" key="7">
    <source>
        <dbReference type="EMBL" id="KAJ8947450.1"/>
    </source>
</evidence>
<dbReference type="InterPro" id="IPR000425">
    <property type="entry name" value="MIP"/>
</dbReference>
<sequence>MSDEDGIDTSRCPFVVCFIAEFFGTALFIFIGCMAYLAGPLETGPLLPAFSFGLGKLGLLQVYVHLTPAYLNPGLTLGMFILRKIDWRRLLIYWAAEYTGALVGYGILELCAASDHMMCLPIVHKNLSILQGFMIEFIVSMILMMTVAGASDKRLLADSDSTSLRLGLVLAGLYFAAEPYTGACMNPARSVPPCLFNKEWKDHWLYQVAPYTGMALGALVYRYVFDHEHKYSVYNIFDKSEDDDNV</sequence>
<dbReference type="PANTHER" id="PTHR19139">
    <property type="entry name" value="AQUAPORIN TRANSPORTER"/>
    <property type="match status" value="1"/>
</dbReference>
<evidence type="ECO:0000256" key="1">
    <source>
        <dbReference type="ARBA" id="ARBA00004141"/>
    </source>
</evidence>
<feature type="transmembrane region" description="Helical" evidence="6">
    <location>
        <begin position="162"/>
        <end position="183"/>
    </location>
</feature>
<evidence type="ECO:0008006" key="9">
    <source>
        <dbReference type="Google" id="ProtNLM"/>
    </source>
</evidence>
<evidence type="ECO:0000256" key="5">
    <source>
        <dbReference type="RuleBase" id="RU000477"/>
    </source>
</evidence>
<proteinExistence type="inferred from homology"/>
<comment type="similarity">
    <text evidence="5">Belongs to the MIP/aquaporin (TC 1.A.8) family.</text>
</comment>
<reference evidence="7" key="1">
    <citation type="journal article" date="2023" name="Insect Mol. Biol.">
        <title>Genome sequencing provides insights into the evolution of gene families encoding plant cell wall-degrading enzymes in longhorned beetles.</title>
        <authorList>
            <person name="Shin N.R."/>
            <person name="Okamura Y."/>
            <person name="Kirsch R."/>
            <person name="Pauchet Y."/>
        </authorList>
    </citation>
    <scope>NUCLEOTIDE SEQUENCE</scope>
    <source>
        <strain evidence="7">AMC_N1</strain>
    </source>
</reference>
<organism evidence="7 8">
    <name type="scientific">Aromia moschata</name>
    <dbReference type="NCBI Taxonomy" id="1265417"/>
    <lineage>
        <taxon>Eukaryota</taxon>
        <taxon>Metazoa</taxon>
        <taxon>Ecdysozoa</taxon>
        <taxon>Arthropoda</taxon>
        <taxon>Hexapoda</taxon>
        <taxon>Insecta</taxon>
        <taxon>Pterygota</taxon>
        <taxon>Neoptera</taxon>
        <taxon>Endopterygota</taxon>
        <taxon>Coleoptera</taxon>
        <taxon>Polyphaga</taxon>
        <taxon>Cucujiformia</taxon>
        <taxon>Chrysomeloidea</taxon>
        <taxon>Cerambycidae</taxon>
        <taxon>Cerambycinae</taxon>
        <taxon>Callichromatini</taxon>
        <taxon>Aromia</taxon>
    </lineage>
</organism>